<proteinExistence type="inferred from homology"/>
<evidence type="ECO:0000256" key="3">
    <source>
        <dbReference type="ARBA" id="ARBA00022679"/>
    </source>
</evidence>
<dbReference type="InParanoid" id="A0A330L7F2"/>
<dbReference type="NCBIfam" id="TIGR01662">
    <property type="entry name" value="HAD-SF-IIIA"/>
    <property type="match status" value="1"/>
</dbReference>
<organism evidence="9 10">
    <name type="scientific">Nitrospira lenta</name>
    <dbReference type="NCBI Taxonomy" id="1436998"/>
    <lineage>
        <taxon>Bacteria</taxon>
        <taxon>Pseudomonadati</taxon>
        <taxon>Nitrospirota</taxon>
        <taxon>Nitrospiria</taxon>
        <taxon>Nitrospirales</taxon>
        <taxon>Nitrospiraceae</taxon>
        <taxon>Nitrospira</taxon>
    </lineage>
</organism>
<dbReference type="NCBIfam" id="TIGR02195">
    <property type="entry name" value="heptsyl_trn_II"/>
    <property type="match status" value="1"/>
</dbReference>
<evidence type="ECO:0000313" key="10">
    <source>
        <dbReference type="Proteomes" id="UP000248168"/>
    </source>
</evidence>
<evidence type="ECO:0000256" key="2">
    <source>
        <dbReference type="ARBA" id="ARBA00022676"/>
    </source>
</evidence>
<dbReference type="Pfam" id="PF13242">
    <property type="entry name" value="Hydrolase_like"/>
    <property type="match status" value="1"/>
</dbReference>
<dbReference type="PANTHER" id="PTHR30160">
    <property type="entry name" value="TETRAACYLDISACCHARIDE 4'-KINASE-RELATED"/>
    <property type="match status" value="1"/>
</dbReference>
<dbReference type="AlphaFoldDB" id="A0A330L7F2"/>
<dbReference type="NCBIfam" id="TIGR01656">
    <property type="entry name" value="Histidinol-ppas"/>
    <property type="match status" value="1"/>
</dbReference>
<dbReference type="GO" id="GO:0046872">
    <property type="term" value="F:metal ion binding"/>
    <property type="evidence" value="ECO:0007669"/>
    <property type="project" value="UniProtKB-KW"/>
</dbReference>
<dbReference type="InterPro" id="IPR006549">
    <property type="entry name" value="HAD-SF_hydro_IIIA"/>
</dbReference>
<dbReference type="InterPro" id="IPR011910">
    <property type="entry name" value="RfaF"/>
</dbReference>
<dbReference type="GO" id="GO:0016791">
    <property type="term" value="F:phosphatase activity"/>
    <property type="evidence" value="ECO:0007669"/>
    <property type="project" value="InterPro"/>
</dbReference>
<dbReference type="GO" id="GO:0009244">
    <property type="term" value="P:lipopolysaccharide core region biosynthetic process"/>
    <property type="evidence" value="ECO:0007669"/>
    <property type="project" value="TreeGrafter"/>
</dbReference>
<dbReference type="Gene3D" id="3.40.50.1000">
    <property type="entry name" value="HAD superfamily/HAD-like"/>
    <property type="match status" value="1"/>
</dbReference>
<evidence type="ECO:0000256" key="4">
    <source>
        <dbReference type="ARBA" id="ARBA00022723"/>
    </source>
</evidence>
<accession>A0A330L7F2</accession>
<dbReference type="InterPro" id="IPR006543">
    <property type="entry name" value="Histidinol-phos"/>
</dbReference>
<dbReference type="Proteomes" id="UP000248168">
    <property type="component" value="Unassembled WGS sequence"/>
</dbReference>
<dbReference type="SUPFAM" id="SSF53756">
    <property type="entry name" value="UDP-Glycosyltransferase/glycogen phosphorylase"/>
    <property type="match status" value="1"/>
</dbReference>
<sequence>MRNELPSRILVRAPNWIGDAVMCEPALRGLRALFPKAEITLLAKPAIAELFIAYPGIDRRLVYDDRGIHAGLSGKWTLAGLLRRQRFDLAVLFQNAFEAALIAWLAGIRRRYGYGTDGRAFLLTDPVARPDRATLVHQVHYYWDLLKPLGVTGAPTVPALTVSADEIRAMDERLTESGVGREDLIVGVNPGSTYGSAKRWLPERYAEAALRVCRQIEQGQRRPVSVVILGAKGEEALGQSVADRLTVRSAVLSGRTNIRELMAATKRCTILLTNDTGPMHMAAAFAVPVVAVFGPTDWKTTAPYGQEASIVRQPVDCAPCLLRECPIDHRCMTGVTVDMVTQAAAGQLAQTIQPAAAATPAPTVTSFSPLQGVTVFLDRDGTLNPDPGYIGSPDRFELFPGVGAALARLTHAGARLVVVTNQSGVGRGLFSAADLDAIHAKLRRLLHDAGASLDAIYVCPHHPDERCRCRKPETGMIDRAVRELGIDLSRSYLIGDHAKDMELAKRVGAKRVWVTTSAHGALAKTESGEAAAVVAPSLDEAVTWILADAGAQEQKLPVGEGTS</sequence>
<dbReference type="RefSeq" id="WP_219999445.1">
    <property type="nucleotide sequence ID" value="NZ_OUNR01000017.1"/>
</dbReference>
<evidence type="ECO:0000256" key="1">
    <source>
        <dbReference type="ARBA" id="ARBA00022490"/>
    </source>
</evidence>
<dbReference type="CDD" id="cd07503">
    <property type="entry name" value="HAD_HisB-N"/>
    <property type="match status" value="1"/>
</dbReference>
<evidence type="ECO:0000256" key="7">
    <source>
        <dbReference type="ARBA" id="ARBA00044042"/>
    </source>
</evidence>
<dbReference type="Pfam" id="PF01075">
    <property type="entry name" value="Glyco_transf_9"/>
    <property type="match status" value="1"/>
</dbReference>
<evidence type="ECO:0000256" key="8">
    <source>
        <dbReference type="ARBA" id="ARBA00047503"/>
    </source>
</evidence>
<dbReference type="SUPFAM" id="SSF56784">
    <property type="entry name" value="HAD-like"/>
    <property type="match status" value="1"/>
</dbReference>
<keyword evidence="3 9" id="KW-0808">Transferase</keyword>
<dbReference type="CDD" id="cd03789">
    <property type="entry name" value="GT9_LPS_heptosyltransferase"/>
    <property type="match status" value="1"/>
</dbReference>
<keyword evidence="10" id="KW-1185">Reference proteome</keyword>
<comment type="similarity">
    <text evidence="6">Belongs to the glycosyltransferase 9 family.</text>
</comment>
<dbReference type="EC" id="2.4.99.24" evidence="7"/>
<evidence type="ECO:0000256" key="6">
    <source>
        <dbReference type="ARBA" id="ARBA00043995"/>
    </source>
</evidence>
<dbReference type="Gene3D" id="3.40.50.2000">
    <property type="entry name" value="Glycogen Phosphorylase B"/>
    <property type="match status" value="2"/>
</dbReference>
<keyword evidence="1" id="KW-0963">Cytoplasm</keyword>
<dbReference type="InterPro" id="IPR023214">
    <property type="entry name" value="HAD_sf"/>
</dbReference>
<gene>
    <name evidence="9" type="primary">gmhB</name>
    <name evidence="9" type="ORF">NITLEN_40119</name>
</gene>
<dbReference type="GO" id="GO:0008713">
    <property type="term" value="F:ADP-heptose-lipopolysaccharide heptosyltransferase activity"/>
    <property type="evidence" value="ECO:0007669"/>
    <property type="project" value="UniProtKB-EC"/>
</dbReference>
<dbReference type="GO" id="GO:0005829">
    <property type="term" value="C:cytosol"/>
    <property type="evidence" value="ECO:0007669"/>
    <property type="project" value="TreeGrafter"/>
</dbReference>
<evidence type="ECO:0000256" key="5">
    <source>
        <dbReference type="ARBA" id="ARBA00022801"/>
    </source>
</evidence>
<name>A0A330L7F2_9BACT</name>
<dbReference type="NCBIfam" id="NF006506">
    <property type="entry name" value="PRK08942.1"/>
    <property type="match status" value="1"/>
</dbReference>
<dbReference type="InterPro" id="IPR002201">
    <property type="entry name" value="Glyco_trans_9"/>
</dbReference>
<dbReference type="EMBL" id="OUNR01000017">
    <property type="protein sequence ID" value="SPP65646.1"/>
    <property type="molecule type" value="Genomic_DNA"/>
</dbReference>
<dbReference type="FunCoup" id="A0A330L7F2">
    <property type="interactions" value="184"/>
</dbReference>
<keyword evidence="5 9" id="KW-0378">Hydrolase</keyword>
<dbReference type="InterPro" id="IPR051199">
    <property type="entry name" value="LPS_LOS_Heptosyltrfase"/>
</dbReference>
<keyword evidence="4" id="KW-0479">Metal-binding</keyword>
<evidence type="ECO:0000313" key="9">
    <source>
        <dbReference type="EMBL" id="SPP65646.1"/>
    </source>
</evidence>
<protein>
    <recommendedName>
        <fullName evidence="7">lipopolysaccharide heptosyltransferase II</fullName>
        <ecNumber evidence="7">2.4.99.24</ecNumber>
    </recommendedName>
</protein>
<dbReference type="InterPro" id="IPR036412">
    <property type="entry name" value="HAD-like_sf"/>
</dbReference>
<comment type="catalytic activity">
    <reaction evidence="8">
        <text>an L-alpha-D-Hep-(1-&gt;5)-[alpha-Kdo-(2-&gt;4)]-alpha-Kdo-(2-&gt;6)-lipid A + ADP-L-glycero-beta-D-manno-heptose = an L-alpha-D-Hep-(1-&gt;3)-L-alpha-D-Hep-(1-&gt;5)-[alpha-Kdo-(2-&gt;4)]-alpha-Kdo-(2-&gt;6)-lipid A + ADP + H(+)</text>
        <dbReference type="Rhea" id="RHEA:74071"/>
        <dbReference type="ChEBI" id="CHEBI:15378"/>
        <dbReference type="ChEBI" id="CHEBI:61506"/>
        <dbReference type="ChEBI" id="CHEBI:193068"/>
        <dbReference type="ChEBI" id="CHEBI:193069"/>
        <dbReference type="ChEBI" id="CHEBI:456216"/>
        <dbReference type="EC" id="2.4.99.24"/>
    </reaction>
</comment>
<dbReference type="PANTHER" id="PTHR30160:SF7">
    <property type="entry name" value="ADP-HEPTOSE--LPS HEPTOSYLTRANSFERASE 2"/>
    <property type="match status" value="1"/>
</dbReference>
<keyword evidence="2 9" id="KW-0328">Glycosyltransferase</keyword>
<reference evidence="10" key="1">
    <citation type="submission" date="2018-04" db="EMBL/GenBank/DDBJ databases">
        <authorList>
            <person name="Lucker S."/>
            <person name="Sakoula D."/>
        </authorList>
    </citation>
    <scope>NUCLEOTIDE SEQUENCE [LARGE SCALE GENOMIC DNA]</scope>
</reference>